<dbReference type="RefSeq" id="WP_075280708.1">
    <property type="nucleotide sequence ID" value="NZ_DYWQ01000066.1"/>
</dbReference>
<keyword evidence="5 8" id="KW-0812">Transmembrane</keyword>
<dbReference type="InterPro" id="IPR037294">
    <property type="entry name" value="ABC_BtuC-like"/>
</dbReference>
<feature type="transmembrane region" description="Helical" evidence="8">
    <location>
        <begin position="99"/>
        <end position="117"/>
    </location>
</feature>
<feature type="transmembrane region" description="Helical" evidence="8">
    <location>
        <begin position="202"/>
        <end position="223"/>
    </location>
</feature>
<evidence type="ECO:0000256" key="1">
    <source>
        <dbReference type="ARBA" id="ARBA00004651"/>
    </source>
</evidence>
<name>A0A921KL72_9ACTN</name>
<dbReference type="Proteomes" id="UP000697330">
    <property type="component" value="Unassembled WGS sequence"/>
</dbReference>
<keyword evidence="3" id="KW-0813">Transport</keyword>
<protein>
    <submittedName>
        <fullName evidence="9">Iron ABC transporter permease</fullName>
    </submittedName>
</protein>
<evidence type="ECO:0000256" key="7">
    <source>
        <dbReference type="ARBA" id="ARBA00023136"/>
    </source>
</evidence>
<organism evidence="9 10">
    <name type="scientific">Thermophilibacter provencensis</name>
    <dbReference type="NCBI Taxonomy" id="1852386"/>
    <lineage>
        <taxon>Bacteria</taxon>
        <taxon>Bacillati</taxon>
        <taxon>Actinomycetota</taxon>
        <taxon>Coriobacteriia</taxon>
        <taxon>Coriobacteriales</taxon>
        <taxon>Atopobiaceae</taxon>
        <taxon>Thermophilibacter</taxon>
    </lineage>
</organism>
<dbReference type="GO" id="GO:0022857">
    <property type="term" value="F:transmembrane transporter activity"/>
    <property type="evidence" value="ECO:0007669"/>
    <property type="project" value="InterPro"/>
</dbReference>
<evidence type="ECO:0000256" key="4">
    <source>
        <dbReference type="ARBA" id="ARBA00022475"/>
    </source>
</evidence>
<dbReference type="GO" id="GO:0033214">
    <property type="term" value="P:siderophore-iron import into cell"/>
    <property type="evidence" value="ECO:0007669"/>
    <property type="project" value="TreeGrafter"/>
</dbReference>
<evidence type="ECO:0000256" key="5">
    <source>
        <dbReference type="ARBA" id="ARBA00022692"/>
    </source>
</evidence>
<dbReference type="EMBL" id="DYWQ01000066">
    <property type="protein sequence ID" value="HJF45009.1"/>
    <property type="molecule type" value="Genomic_DNA"/>
</dbReference>
<evidence type="ECO:0000256" key="6">
    <source>
        <dbReference type="ARBA" id="ARBA00022989"/>
    </source>
</evidence>
<reference evidence="9" key="1">
    <citation type="journal article" date="2021" name="PeerJ">
        <title>Extensive microbial diversity within the chicken gut microbiome revealed by metagenomics and culture.</title>
        <authorList>
            <person name="Gilroy R."/>
            <person name="Ravi A."/>
            <person name="Getino M."/>
            <person name="Pursley I."/>
            <person name="Horton D.L."/>
            <person name="Alikhan N.F."/>
            <person name="Baker D."/>
            <person name="Gharbi K."/>
            <person name="Hall N."/>
            <person name="Watson M."/>
            <person name="Adriaenssens E.M."/>
            <person name="Foster-Nyarko E."/>
            <person name="Jarju S."/>
            <person name="Secka A."/>
            <person name="Antonio M."/>
            <person name="Oren A."/>
            <person name="Chaudhuri R.R."/>
            <person name="La Ragione R."/>
            <person name="Hildebrand F."/>
            <person name="Pallen M.J."/>
        </authorList>
    </citation>
    <scope>NUCLEOTIDE SEQUENCE</scope>
    <source>
        <strain evidence="9">CHK124-7917</strain>
    </source>
</reference>
<comment type="subcellular location">
    <subcellularLocation>
        <location evidence="1">Cell membrane</location>
        <topology evidence="1">Multi-pass membrane protein</topology>
    </subcellularLocation>
</comment>
<evidence type="ECO:0000313" key="9">
    <source>
        <dbReference type="EMBL" id="HJF45009.1"/>
    </source>
</evidence>
<evidence type="ECO:0000256" key="3">
    <source>
        <dbReference type="ARBA" id="ARBA00022448"/>
    </source>
</evidence>
<dbReference type="PANTHER" id="PTHR30472:SF70">
    <property type="entry name" value="MOLYBDATE IMPORT SYSTEM PERMEASE PROTEIN MOLB"/>
    <property type="match status" value="1"/>
</dbReference>
<sequence length="338" mass="34715">MTALARRHPGRIIALLGALLVAAVLVSLALGRYPIGPADALELLLSRVAPGLGDFSAQQETLFFNVRLPRILLVILVGASLSAAGAAFQGIFQNPLVSPDFLGASQGAAFGACWAILAGAGSLAISGSAFAVSLVAVGIVLLVSGRARGNRILVTVLAGIMVKSLFEAGVSYTKLVADPSNQLQAITFWLLGSFNGAKVADLALAAGPIAIGLAGLMAMRWRLNVLTMSDDEALSMGVNAPRVRAVAVLFSALVTAASVAVSGLIGWVGLVVPHLARGLVGSDYRHLLPASMLAGATFLLVVDDIARLALTAEIPIGILTSVVGAPFFLWLIVKRGRG</sequence>
<dbReference type="AlphaFoldDB" id="A0A921KL72"/>
<keyword evidence="6 8" id="KW-1133">Transmembrane helix</keyword>
<dbReference type="PANTHER" id="PTHR30472">
    <property type="entry name" value="FERRIC ENTEROBACTIN TRANSPORT SYSTEM PERMEASE PROTEIN"/>
    <property type="match status" value="1"/>
</dbReference>
<comment type="similarity">
    <text evidence="2">Belongs to the binding-protein-dependent transport system permease family. FecCD subfamily.</text>
</comment>
<dbReference type="FunFam" id="1.10.3470.10:FF:000001">
    <property type="entry name" value="Vitamin B12 ABC transporter permease BtuC"/>
    <property type="match status" value="1"/>
</dbReference>
<feature type="transmembrane region" description="Helical" evidence="8">
    <location>
        <begin position="123"/>
        <end position="143"/>
    </location>
</feature>
<dbReference type="CDD" id="cd06550">
    <property type="entry name" value="TM_ABC_iron-siderophores_like"/>
    <property type="match status" value="1"/>
</dbReference>
<gene>
    <name evidence="9" type="ORF">K8U72_04405</name>
</gene>
<dbReference type="Gene3D" id="1.10.3470.10">
    <property type="entry name" value="ABC transporter involved in vitamin B12 uptake, BtuC"/>
    <property type="match status" value="1"/>
</dbReference>
<comment type="caution">
    <text evidence="9">The sequence shown here is derived from an EMBL/GenBank/DDBJ whole genome shotgun (WGS) entry which is preliminary data.</text>
</comment>
<feature type="transmembrane region" description="Helical" evidence="8">
    <location>
        <begin position="12"/>
        <end position="35"/>
    </location>
</feature>
<accession>A0A921KL72</accession>
<evidence type="ECO:0000256" key="8">
    <source>
        <dbReference type="SAM" id="Phobius"/>
    </source>
</evidence>
<dbReference type="InterPro" id="IPR000522">
    <property type="entry name" value="ABC_transptr_permease_BtuC"/>
</dbReference>
<proteinExistence type="inferred from homology"/>
<reference evidence="9" key="2">
    <citation type="submission" date="2021-09" db="EMBL/GenBank/DDBJ databases">
        <authorList>
            <person name="Gilroy R."/>
        </authorList>
    </citation>
    <scope>NUCLEOTIDE SEQUENCE</scope>
    <source>
        <strain evidence="9">CHK124-7917</strain>
    </source>
</reference>
<dbReference type="SUPFAM" id="SSF81345">
    <property type="entry name" value="ABC transporter involved in vitamin B12 uptake, BtuC"/>
    <property type="match status" value="1"/>
</dbReference>
<evidence type="ECO:0000256" key="2">
    <source>
        <dbReference type="ARBA" id="ARBA00007935"/>
    </source>
</evidence>
<keyword evidence="4" id="KW-1003">Cell membrane</keyword>
<feature type="transmembrane region" description="Helical" evidence="8">
    <location>
        <begin position="243"/>
        <end position="272"/>
    </location>
</feature>
<feature type="transmembrane region" description="Helical" evidence="8">
    <location>
        <begin position="71"/>
        <end position="92"/>
    </location>
</feature>
<feature type="transmembrane region" description="Helical" evidence="8">
    <location>
        <begin position="314"/>
        <end position="333"/>
    </location>
</feature>
<dbReference type="Pfam" id="PF01032">
    <property type="entry name" value="FecCD"/>
    <property type="match status" value="1"/>
</dbReference>
<dbReference type="OrthoDB" id="9782305at2"/>
<evidence type="ECO:0000313" key="10">
    <source>
        <dbReference type="Proteomes" id="UP000697330"/>
    </source>
</evidence>
<dbReference type="GO" id="GO:0005886">
    <property type="term" value="C:plasma membrane"/>
    <property type="evidence" value="ECO:0007669"/>
    <property type="project" value="UniProtKB-SubCell"/>
</dbReference>
<keyword evidence="7 8" id="KW-0472">Membrane</keyword>